<reference evidence="3" key="4">
    <citation type="journal article" date="2008" name="Nucleic Acids Res.">
        <title>The rice annotation project database (RAP-DB): 2008 update.</title>
        <authorList>
            <consortium name="The rice annotation project (RAP)"/>
        </authorList>
    </citation>
    <scope>GENOME REANNOTATION</scope>
    <source>
        <strain evidence="3">cv. Nipponbare</strain>
    </source>
</reference>
<reference evidence="2" key="2">
    <citation type="submission" date="2002-05" db="EMBL/GenBank/DDBJ databases">
        <title>Oryza sativa nipponbare(GA3) genomic DNA, chromosome 8, BAC clone:OSJNBa0054L03.</title>
        <authorList>
            <person name="Sasaki T."/>
            <person name="Matsumoto T."/>
            <person name="Katayose Y."/>
        </authorList>
    </citation>
    <scope>NUCLEOTIDE SEQUENCE</scope>
</reference>
<accession>Q6Z4T4</accession>
<name>Q6Z4T4_ORYSJ</name>
<dbReference type="EMBL" id="AP005164">
    <property type="protein sequence ID" value="BAD05555.1"/>
    <property type="molecule type" value="Genomic_DNA"/>
</dbReference>
<proteinExistence type="predicted"/>
<dbReference type="EMBL" id="AP003882">
    <property type="protein sequence ID" value="BAD05228.1"/>
    <property type="molecule type" value="Genomic_DNA"/>
</dbReference>
<sequence length="153" mass="16255">MQPCSREPISSGGDMLDALFKGAGGGGGGFCERCRHSVKIQRDDDIRSPNKLIREDGVVAFAHELAKTTLAAHTSPCESNGKKGCACDRSRKSLVARVDELCGDAGLLKPMDAMYLLDQAMAKSSSVAATTVHQIRPWSSPPLWLQQPLAGSG</sequence>
<reference evidence="1" key="1">
    <citation type="submission" date="2001-07" db="EMBL/GenBank/DDBJ databases">
        <title>Oryza sativa nipponbare(GA3) genomic DNA, chromosome 8, BAC clone:OJ1134_B10.</title>
        <authorList>
            <person name="Sasaki T."/>
            <person name="Matsumoto T."/>
            <person name="Yamamoto K."/>
        </authorList>
    </citation>
    <scope>NUCLEOTIDE SEQUENCE</scope>
</reference>
<reference evidence="3" key="3">
    <citation type="journal article" date="2005" name="Nature">
        <title>The map-based sequence of the rice genome.</title>
        <authorList>
            <consortium name="International rice genome sequencing project (IRGSP)"/>
            <person name="Matsumoto T."/>
            <person name="Wu J."/>
            <person name="Kanamori H."/>
            <person name="Katayose Y."/>
            <person name="Fujisawa M."/>
            <person name="Namiki N."/>
            <person name="Mizuno H."/>
            <person name="Yamamoto K."/>
            <person name="Antonio B.A."/>
            <person name="Baba T."/>
            <person name="Sakata K."/>
            <person name="Nagamura Y."/>
            <person name="Aoki H."/>
            <person name="Arikawa K."/>
            <person name="Arita K."/>
            <person name="Bito T."/>
            <person name="Chiden Y."/>
            <person name="Fujitsuka N."/>
            <person name="Fukunaka R."/>
            <person name="Hamada M."/>
            <person name="Harada C."/>
            <person name="Hayashi A."/>
            <person name="Hijishita S."/>
            <person name="Honda M."/>
            <person name="Hosokawa S."/>
            <person name="Ichikawa Y."/>
            <person name="Idonuma A."/>
            <person name="Iijima M."/>
            <person name="Ikeda M."/>
            <person name="Ikeno M."/>
            <person name="Ito K."/>
            <person name="Ito S."/>
            <person name="Ito T."/>
            <person name="Ito Y."/>
            <person name="Ito Y."/>
            <person name="Iwabuchi A."/>
            <person name="Kamiya K."/>
            <person name="Karasawa W."/>
            <person name="Kurita K."/>
            <person name="Katagiri S."/>
            <person name="Kikuta A."/>
            <person name="Kobayashi H."/>
            <person name="Kobayashi N."/>
            <person name="Machita K."/>
            <person name="Maehara T."/>
            <person name="Masukawa M."/>
            <person name="Mizubayashi T."/>
            <person name="Mukai Y."/>
            <person name="Nagasaki H."/>
            <person name="Nagata Y."/>
            <person name="Naito S."/>
            <person name="Nakashima M."/>
            <person name="Nakama Y."/>
            <person name="Nakamichi Y."/>
            <person name="Nakamura M."/>
            <person name="Meguro A."/>
            <person name="Negishi M."/>
            <person name="Ohta I."/>
            <person name="Ohta T."/>
            <person name="Okamoto M."/>
            <person name="Ono N."/>
            <person name="Saji S."/>
            <person name="Sakaguchi M."/>
            <person name="Sakai K."/>
            <person name="Shibata M."/>
            <person name="Shimokawa T."/>
            <person name="Song J."/>
            <person name="Takazaki Y."/>
            <person name="Terasawa K."/>
            <person name="Tsugane M."/>
            <person name="Tsuji K."/>
            <person name="Ueda S."/>
            <person name="Waki K."/>
            <person name="Yamagata H."/>
            <person name="Yamamoto M."/>
            <person name="Yamamoto S."/>
            <person name="Yamane H."/>
            <person name="Yoshiki S."/>
            <person name="Yoshihara R."/>
            <person name="Yukawa K."/>
            <person name="Zhong H."/>
            <person name="Yano M."/>
            <person name="Yuan Q."/>
            <person name="Ouyang S."/>
            <person name="Liu J."/>
            <person name="Jones K.M."/>
            <person name="Gansberger K."/>
            <person name="Moffat K."/>
            <person name="Hill J."/>
            <person name="Bera J."/>
            <person name="Fadrosh D."/>
            <person name="Jin S."/>
            <person name="Johri S."/>
            <person name="Kim M."/>
            <person name="Overton L."/>
            <person name="Reardon M."/>
            <person name="Tsitrin T."/>
            <person name="Vuong H."/>
            <person name="Weaver B."/>
            <person name="Ciecko A."/>
            <person name="Tallon L."/>
            <person name="Jackson J."/>
            <person name="Pai G."/>
            <person name="Aken S.V."/>
            <person name="Utterback T."/>
            <person name="Reidmuller S."/>
            <person name="Feldblyum T."/>
            <person name="Hsiao J."/>
            <person name="Zismann V."/>
            <person name="Iobst S."/>
            <person name="de Vazeille A.R."/>
            <person name="Buell C.R."/>
            <person name="Ying K."/>
            <person name="Li Y."/>
            <person name="Lu T."/>
            <person name="Huang Y."/>
            <person name="Zhao Q."/>
            <person name="Feng Q."/>
            <person name="Zhang L."/>
            <person name="Zhu J."/>
            <person name="Weng Q."/>
            <person name="Mu J."/>
            <person name="Lu Y."/>
            <person name="Fan D."/>
            <person name="Liu Y."/>
            <person name="Guan J."/>
            <person name="Zhang Y."/>
            <person name="Yu S."/>
            <person name="Liu X."/>
            <person name="Zhang Y."/>
            <person name="Hong G."/>
            <person name="Han B."/>
            <person name="Choisne N."/>
            <person name="Demange N."/>
            <person name="Orjeda G."/>
            <person name="Samain S."/>
            <person name="Cattolico L."/>
            <person name="Pelletier E."/>
            <person name="Couloux A."/>
            <person name="Segurens B."/>
            <person name="Wincker P."/>
            <person name="D'Hont A."/>
            <person name="Scarpelli C."/>
            <person name="Weissenbach J."/>
            <person name="Salanoubat M."/>
            <person name="Quetier F."/>
            <person name="Yu Y."/>
            <person name="Kim H.R."/>
            <person name="Rambo T."/>
            <person name="Currie J."/>
            <person name="Collura K."/>
            <person name="Luo M."/>
            <person name="Yang T."/>
            <person name="Ammiraju J.S.S."/>
            <person name="Engler F."/>
            <person name="Soderlund C."/>
            <person name="Wing R.A."/>
            <person name="Palmer L.E."/>
            <person name="de la Bastide M."/>
            <person name="Spiegel L."/>
            <person name="Nascimento L."/>
            <person name="Zutavern T."/>
            <person name="O'Shaughnessy A."/>
            <person name="Dike S."/>
            <person name="Dedhia N."/>
            <person name="Preston R."/>
            <person name="Balija V."/>
            <person name="McCombie W.R."/>
            <person name="Chow T."/>
            <person name="Chen H."/>
            <person name="Chung M."/>
            <person name="Chen C."/>
            <person name="Shaw J."/>
            <person name="Wu H."/>
            <person name="Hsiao K."/>
            <person name="Chao Y."/>
            <person name="Chu M."/>
            <person name="Cheng C."/>
            <person name="Hour A."/>
            <person name="Lee P."/>
            <person name="Lin S."/>
            <person name="Lin Y."/>
            <person name="Liou J."/>
            <person name="Liu S."/>
            <person name="Hsing Y."/>
            <person name="Raghuvanshi S."/>
            <person name="Mohanty A."/>
            <person name="Bharti A.K."/>
            <person name="Gaur A."/>
            <person name="Gupta V."/>
            <person name="Kumar D."/>
            <person name="Ravi V."/>
            <person name="Vij S."/>
            <person name="Kapur A."/>
            <person name="Khurana P."/>
            <person name="Khurana P."/>
            <person name="Khurana J.P."/>
            <person name="Tyagi A.K."/>
            <person name="Gaikwad K."/>
            <person name="Singh A."/>
            <person name="Dalal V."/>
            <person name="Srivastava S."/>
            <person name="Dixit A."/>
            <person name="Pal A.K."/>
            <person name="Ghazi I.A."/>
            <person name="Yadav M."/>
            <person name="Pandit A."/>
            <person name="Bhargava A."/>
            <person name="Sureshbabu K."/>
            <person name="Batra K."/>
            <person name="Sharma T.R."/>
            <person name="Mohapatra T."/>
            <person name="Singh N.K."/>
            <person name="Messing J."/>
            <person name="Nelson A.B."/>
            <person name="Fuks G."/>
            <person name="Kavchok S."/>
            <person name="Keizer G."/>
            <person name="Linton E."/>
            <person name="Llaca V."/>
            <person name="Song R."/>
            <person name="Tanyolac B."/>
            <person name="Young S."/>
            <person name="Ho-Il K."/>
            <person name="Hahn J.H."/>
            <person name="Sangsakoo G."/>
            <person name="Vanavichit A."/>
            <person name="de Mattos Luiz.A.T."/>
            <person name="Zimmer P.D."/>
            <person name="Malone G."/>
            <person name="Dellagostin O."/>
            <person name="de Oliveira A.C."/>
            <person name="Bevan M."/>
            <person name="Bancroft I."/>
            <person name="Minx P."/>
            <person name="Cordum H."/>
            <person name="Wilson R."/>
            <person name="Cheng Z."/>
            <person name="Jin W."/>
            <person name="Jiang J."/>
            <person name="Leong S.A."/>
            <person name="Iwama H."/>
            <person name="Gojobori T."/>
            <person name="Itoh T."/>
            <person name="Niimura Y."/>
            <person name="Fujii Y."/>
            <person name="Habara T."/>
            <person name="Sakai H."/>
            <person name="Sato Y."/>
            <person name="Wilson G."/>
            <person name="Kumar K."/>
            <person name="McCouch S."/>
            <person name="Juretic N."/>
            <person name="Hoen D."/>
            <person name="Wright S."/>
            <person name="Bruskiewich R."/>
            <person name="Bureau T."/>
            <person name="Miyao A."/>
            <person name="Hirochika H."/>
            <person name="Nishikawa T."/>
            <person name="Kadowaki K."/>
            <person name="Sugiura M."/>
            <person name="Burr B."/>
            <person name="Sasaki T."/>
        </authorList>
    </citation>
    <scope>NUCLEOTIDE SEQUENCE [LARGE SCALE GENOMIC DNA]</scope>
    <source>
        <strain evidence="3">cv. Nipponbare</strain>
    </source>
</reference>
<evidence type="ECO:0000313" key="1">
    <source>
        <dbReference type="EMBL" id="BAD05228.1"/>
    </source>
</evidence>
<gene>
    <name evidence="1" type="ORF">OJ1134_B10.9</name>
    <name evidence="2" type="ORF">OSJNBa0054L03.40</name>
</gene>
<dbReference type="Proteomes" id="UP000000763">
    <property type="component" value="Chromosome 8"/>
</dbReference>
<evidence type="ECO:0000313" key="2">
    <source>
        <dbReference type="EMBL" id="BAD05555.1"/>
    </source>
</evidence>
<dbReference type="AlphaFoldDB" id="Q6Z4T4"/>
<organism evidence="2 3">
    <name type="scientific">Oryza sativa subsp. japonica</name>
    <name type="common">Rice</name>
    <dbReference type="NCBI Taxonomy" id="39947"/>
    <lineage>
        <taxon>Eukaryota</taxon>
        <taxon>Viridiplantae</taxon>
        <taxon>Streptophyta</taxon>
        <taxon>Embryophyta</taxon>
        <taxon>Tracheophyta</taxon>
        <taxon>Spermatophyta</taxon>
        <taxon>Magnoliopsida</taxon>
        <taxon>Liliopsida</taxon>
        <taxon>Poales</taxon>
        <taxon>Poaceae</taxon>
        <taxon>BOP clade</taxon>
        <taxon>Oryzoideae</taxon>
        <taxon>Oryzeae</taxon>
        <taxon>Oryzinae</taxon>
        <taxon>Oryza</taxon>
        <taxon>Oryza sativa</taxon>
    </lineage>
</organism>
<protein>
    <submittedName>
        <fullName evidence="2">Uncharacterized protein</fullName>
    </submittedName>
</protein>
<evidence type="ECO:0000313" key="3">
    <source>
        <dbReference type="Proteomes" id="UP000000763"/>
    </source>
</evidence>